<keyword evidence="3" id="KW-0433">Leucine-rich repeat</keyword>
<dbReference type="PANTHER" id="PTHR48007">
    <property type="entry name" value="LEUCINE-RICH REPEAT RECEPTOR-LIKE PROTEIN KINASE PXC1"/>
    <property type="match status" value="1"/>
</dbReference>
<sequence>MNRSGDGACLAVCFALMVFASAPLLDAQELSSEVSTLLQIKSVLGNSDGAALATWSKGNPLCDWRNIQWVFVNGTFLDCSSSVLGKDLSLSSDPNVAAFSIWLANEGLNGSIPTQFEQLVHLRVLNLSSNALTGGIPLSLGTMAALQSLSLSGNELSGAIPASVWELCGHLQELRLGHNLFSGVIPPLPSSSSSTNACPSLQQLDLDDNMLSGSIPSFIGNFINLTELNLSNNNFSGTIPESFPQLKNLKMLNLANNNLSGEIPQLKGAGVAAYSGNPLLCGAPLSKACEGEGGGLVEKRGMDKRLVAALVIGVMAVSVVVLAIAVAIGHRHNWGRVIQRVKASHDMTNVEDDIGDGKLIRFEGGEHLNVEEVLNAPGEVLGKTTYGTVYKAKLGGNAMIALRLLREDTVKEKEAFTAGIQQLGMIRYPNIVSLLAYYAGSKGEKLLVYNYLSRGSLADLLYNRSASRSPLSWARRHKIALGAARGLAYLHHGMRMQIIHGNLKSKNVMVDESFEGHLADYGLPLLMNSAAQNEMMNAAAAQGYKASELVKMSRANTTTDVYSFGIMLLEILTGKKPRESDDSPEKPAVDLPDMVKAAVIEERISDLFDLEIIAGMRSPVEEGLVQTLQLAMGCCAPSPLVRPNIKEVVRQLEEIRPKIPTPLYTPTGTKSPRDFASS</sequence>
<dbReference type="InterPro" id="IPR013210">
    <property type="entry name" value="LRR_N_plant-typ"/>
</dbReference>
<dbReference type="Gene3D" id="1.10.510.10">
    <property type="entry name" value="Transferase(Phosphotransferase) domain 1"/>
    <property type="match status" value="1"/>
</dbReference>
<organism evidence="13 14">
    <name type="scientific">Ceratopteris richardii</name>
    <name type="common">Triangle waterfern</name>
    <dbReference type="NCBI Taxonomy" id="49495"/>
    <lineage>
        <taxon>Eukaryota</taxon>
        <taxon>Viridiplantae</taxon>
        <taxon>Streptophyta</taxon>
        <taxon>Embryophyta</taxon>
        <taxon>Tracheophyta</taxon>
        <taxon>Polypodiopsida</taxon>
        <taxon>Polypodiidae</taxon>
        <taxon>Polypodiales</taxon>
        <taxon>Pteridineae</taxon>
        <taxon>Pteridaceae</taxon>
        <taxon>Parkerioideae</taxon>
        <taxon>Ceratopteris</taxon>
    </lineage>
</organism>
<dbReference type="InterPro" id="IPR046959">
    <property type="entry name" value="PRK1-6/SRF4-like"/>
</dbReference>
<keyword evidence="5 11" id="KW-0732">Signal</keyword>
<evidence type="ECO:0000256" key="6">
    <source>
        <dbReference type="ARBA" id="ARBA00022737"/>
    </source>
</evidence>
<dbReference type="GO" id="GO:0005524">
    <property type="term" value="F:ATP binding"/>
    <property type="evidence" value="ECO:0007669"/>
    <property type="project" value="InterPro"/>
</dbReference>
<dbReference type="InterPro" id="IPR011009">
    <property type="entry name" value="Kinase-like_dom_sf"/>
</dbReference>
<evidence type="ECO:0000313" key="14">
    <source>
        <dbReference type="Proteomes" id="UP000825935"/>
    </source>
</evidence>
<comment type="caution">
    <text evidence="13">The sequence shown here is derived from an EMBL/GenBank/DDBJ whole genome shotgun (WGS) entry which is preliminary data.</text>
</comment>
<dbReference type="PROSITE" id="PS50011">
    <property type="entry name" value="PROTEIN_KINASE_DOM"/>
    <property type="match status" value="1"/>
</dbReference>
<dbReference type="GO" id="GO:0016020">
    <property type="term" value="C:membrane"/>
    <property type="evidence" value="ECO:0007669"/>
    <property type="project" value="UniProtKB-SubCell"/>
</dbReference>
<dbReference type="SUPFAM" id="SSF52058">
    <property type="entry name" value="L domain-like"/>
    <property type="match status" value="1"/>
</dbReference>
<feature type="region of interest" description="Disordered" evidence="9">
    <location>
        <begin position="659"/>
        <end position="678"/>
    </location>
</feature>
<evidence type="ECO:0000256" key="1">
    <source>
        <dbReference type="ARBA" id="ARBA00004167"/>
    </source>
</evidence>
<dbReference type="OMA" id="EIGEFSM"/>
<evidence type="ECO:0000256" key="9">
    <source>
        <dbReference type="SAM" id="MobiDB-lite"/>
    </source>
</evidence>
<dbReference type="InterPro" id="IPR001611">
    <property type="entry name" value="Leu-rich_rpt"/>
</dbReference>
<evidence type="ECO:0000256" key="4">
    <source>
        <dbReference type="ARBA" id="ARBA00022692"/>
    </source>
</evidence>
<evidence type="ECO:0000256" key="5">
    <source>
        <dbReference type="ARBA" id="ARBA00022729"/>
    </source>
</evidence>
<accession>A0A8T2TVZ8</accession>
<dbReference type="InterPro" id="IPR001245">
    <property type="entry name" value="Ser-Thr/Tyr_kinase_cat_dom"/>
</dbReference>
<keyword evidence="4 10" id="KW-0812">Transmembrane</keyword>
<dbReference type="InterPro" id="IPR032675">
    <property type="entry name" value="LRR_dom_sf"/>
</dbReference>
<keyword evidence="8 10" id="KW-0472">Membrane</keyword>
<gene>
    <name evidence="13" type="ORF">KP509_10G006800</name>
</gene>
<dbReference type="Gene3D" id="3.30.200.20">
    <property type="entry name" value="Phosphorylase Kinase, domain 1"/>
    <property type="match status" value="1"/>
</dbReference>
<protein>
    <recommendedName>
        <fullName evidence="12">Protein kinase domain-containing protein</fullName>
    </recommendedName>
</protein>
<dbReference type="FunFam" id="1.10.510.10:FF:000095">
    <property type="entry name" value="protein STRUBBELIG-RECEPTOR FAMILY 8"/>
    <property type="match status" value="1"/>
</dbReference>
<dbReference type="SUPFAM" id="SSF56112">
    <property type="entry name" value="Protein kinase-like (PK-like)"/>
    <property type="match status" value="1"/>
</dbReference>
<feature type="compositionally biased region" description="Polar residues" evidence="9">
    <location>
        <begin position="664"/>
        <end position="678"/>
    </location>
</feature>
<feature type="transmembrane region" description="Helical" evidence="10">
    <location>
        <begin position="306"/>
        <end position="328"/>
    </location>
</feature>
<dbReference type="Pfam" id="PF08263">
    <property type="entry name" value="LRRNT_2"/>
    <property type="match status" value="1"/>
</dbReference>
<evidence type="ECO:0000256" key="11">
    <source>
        <dbReference type="SAM" id="SignalP"/>
    </source>
</evidence>
<feature type="domain" description="Protein kinase" evidence="12">
    <location>
        <begin position="375"/>
        <end position="659"/>
    </location>
</feature>
<evidence type="ECO:0000259" key="12">
    <source>
        <dbReference type="PROSITE" id="PS50011"/>
    </source>
</evidence>
<dbReference type="PANTHER" id="PTHR48007:SF32">
    <property type="entry name" value="KINASE-LIKE PROTEIN TMKL1-RELATED"/>
    <property type="match status" value="1"/>
</dbReference>
<dbReference type="Pfam" id="PF07714">
    <property type="entry name" value="PK_Tyr_Ser-Thr"/>
    <property type="match status" value="1"/>
</dbReference>
<evidence type="ECO:0000256" key="10">
    <source>
        <dbReference type="SAM" id="Phobius"/>
    </source>
</evidence>
<dbReference type="Gene3D" id="3.80.10.10">
    <property type="entry name" value="Ribonuclease Inhibitor"/>
    <property type="match status" value="2"/>
</dbReference>
<reference evidence="13" key="1">
    <citation type="submission" date="2021-08" db="EMBL/GenBank/DDBJ databases">
        <title>WGS assembly of Ceratopteris richardii.</title>
        <authorList>
            <person name="Marchant D.B."/>
            <person name="Chen G."/>
            <person name="Jenkins J."/>
            <person name="Shu S."/>
            <person name="Leebens-Mack J."/>
            <person name="Grimwood J."/>
            <person name="Schmutz J."/>
            <person name="Soltis P."/>
            <person name="Soltis D."/>
            <person name="Chen Z.-H."/>
        </authorList>
    </citation>
    <scope>NUCLEOTIDE SEQUENCE</scope>
    <source>
        <strain evidence="13">Whitten #5841</strain>
        <tissue evidence="13">Leaf</tissue>
    </source>
</reference>
<name>A0A8T2TVZ8_CERRI</name>
<keyword evidence="7 10" id="KW-1133">Transmembrane helix</keyword>
<keyword evidence="6" id="KW-0677">Repeat</keyword>
<dbReference type="InterPro" id="IPR000719">
    <property type="entry name" value="Prot_kinase_dom"/>
</dbReference>
<dbReference type="FunFam" id="3.80.10.10:FF:000722">
    <property type="entry name" value="Leucine-rich repeat receptor-like protein kinase"/>
    <property type="match status" value="1"/>
</dbReference>
<evidence type="ECO:0000256" key="2">
    <source>
        <dbReference type="ARBA" id="ARBA00022553"/>
    </source>
</evidence>
<dbReference type="FunFam" id="3.80.10.10:FF:000383">
    <property type="entry name" value="Leucine-rich repeat receptor protein kinase EMS1"/>
    <property type="match status" value="1"/>
</dbReference>
<evidence type="ECO:0000256" key="7">
    <source>
        <dbReference type="ARBA" id="ARBA00022989"/>
    </source>
</evidence>
<keyword evidence="14" id="KW-1185">Reference proteome</keyword>
<dbReference type="AlphaFoldDB" id="A0A8T2TVZ8"/>
<keyword evidence="2" id="KW-0597">Phosphoprotein</keyword>
<evidence type="ECO:0000256" key="3">
    <source>
        <dbReference type="ARBA" id="ARBA00022614"/>
    </source>
</evidence>
<feature type="signal peptide" evidence="11">
    <location>
        <begin position="1"/>
        <end position="27"/>
    </location>
</feature>
<dbReference type="OrthoDB" id="1890790at2759"/>
<dbReference type="Proteomes" id="UP000825935">
    <property type="component" value="Chromosome 10"/>
</dbReference>
<dbReference type="EMBL" id="CM035415">
    <property type="protein sequence ID" value="KAH7426578.1"/>
    <property type="molecule type" value="Genomic_DNA"/>
</dbReference>
<dbReference type="Pfam" id="PF13855">
    <property type="entry name" value="LRR_8"/>
    <property type="match status" value="2"/>
</dbReference>
<dbReference type="Pfam" id="PF00560">
    <property type="entry name" value="LRR_1"/>
    <property type="match status" value="1"/>
</dbReference>
<feature type="chain" id="PRO_5035854333" description="Protein kinase domain-containing protein" evidence="11">
    <location>
        <begin position="28"/>
        <end position="678"/>
    </location>
</feature>
<dbReference type="PROSITE" id="PS51450">
    <property type="entry name" value="LRR"/>
    <property type="match status" value="1"/>
</dbReference>
<dbReference type="GO" id="GO:0004672">
    <property type="term" value="F:protein kinase activity"/>
    <property type="evidence" value="ECO:0007669"/>
    <property type="project" value="InterPro"/>
</dbReference>
<evidence type="ECO:0000256" key="8">
    <source>
        <dbReference type="ARBA" id="ARBA00023136"/>
    </source>
</evidence>
<comment type="subcellular location">
    <subcellularLocation>
        <location evidence="1">Membrane</location>
        <topology evidence="1">Single-pass membrane protein</topology>
    </subcellularLocation>
</comment>
<proteinExistence type="predicted"/>
<evidence type="ECO:0000313" key="13">
    <source>
        <dbReference type="EMBL" id="KAH7426578.1"/>
    </source>
</evidence>